<organism evidence="1 2">
    <name type="scientific">Zobellella denitrificans</name>
    <dbReference type="NCBI Taxonomy" id="347534"/>
    <lineage>
        <taxon>Bacteria</taxon>
        <taxon>Pseudomonadati</taxon>
        <taxon>Pseudomonadota</taxon>
        <taxon>Gammaproteobacteria</taxon>
        <taxon>Aeromonadales</taxon>
        <taxon>Aeromonadaceae</taxon>
        <taxon>Zobellella</taxon>
    </lineage>
</organism>
<gene>
    <name evidence="1" type="ORF">AN401_18455</name>
</gene>
<dbReference type="KEGG" id="zdf:AN401_18455"/>
<dbReference type="EMBL" id="CP012621">
    <property type="protein sequence ID" value="ATG75587.1"/>
    <property type="molecule type" value="Genomic_DNA"/>
</dbReference>
<protein>
    <submittedName>
        <fullName evidence="1">Uncharacterized protein</fullName>
    </submittedName>
</protein>
<accession>A0A231N1D9</accession>
<dbReference type="Gene3D" id="3.30.1360.200">
    <property type="match status" value="1"/>
</dbReference>
<evidence type="ECO:0000313" key="2">
    <source>
        <dbReference type="Proteomes" id="UP000217763"/>
    </source>
</evidence>
<dbReference type="Proteomes" id="UP000217763">
    <property type="component" value="Chromosome"/>
</dbReference>
<dbReference type="AlphaFoldDB" id="A0A231N1D9"/>
<evidence type="ECO:0000313" key="1">
    <source>
        <dbReference type="EMBL" id="ATG75587.1"/>
    </source>
</evidence>
<name>A0A231N1D9_9GAMM</name>
<sequence>MAGITRPALRKLLWLLLLPPLAAPEADREDMVRFRLFKADIDAVAEYDGALWLQLSPSAASRFRELTRQAHGRMLEIELDGQPLVHSRVQATVTSGLIRITQASAERRSRSRLQQR</sequence>
<reference evidence="2" key="1">
    <citation type="submission" date="2015-09" db="EMBL/GenBank/DDBJ databases">
        <authorList>
            <person name="Shao Z."/>
            <person name="Wang L."/>
        </authorList>
    </citation>
    <scope>NUCLEOTIDE SEQUENCE [LARGE SCALE GENOMIC DNA]</scope>
    <source>
        <strain evidence="2">F13-1</strain>
    </source>
</reference>
<keyword evidence="2" id="KW-1185">Reference proteome</keyword>
<dbReference type="RefSeq" id="WP_094038708.1">
    <property type="nucleotide sequence ID" value="NZ_CP012621.1"/>
</dbReference>
<proteinExistence type="predicted"/>